<dbReference type="VEuPathDB" id="FungiDB:BO70DRAFT_399558"/>
<feature type="transmembrane region" description="Helical" evidence="6">
    <location>
        <begin position="208"/>
        <end position="235"/>
    </location>
</feature>
<comment type="subcellular location">
    <subcellularLocation>
        <location evidence="1">Membrane</location>
        <topology evidence="1">Multi-pass membrane protein</topology>
    </subcellularLocation>
</comment>
<evidence type="ECO:0000256" key="2">
    <source>
        <dbReference type="ARBA" id="ARBA00022692"/>
    </source>
</evidence>
<comment type="caution">
    <text evidence="8">The sequence shown here is derived from an EMBL/GenBank/DDBJ whole genome shotgun (WGS) entry which is preliminary data.</text>
</comment>
<feature type="transmembrane region" description="Helical" evidence="6">
    <location>
        <begin position="12"/>
        <end position="34"/>
    </location>
</feature>
<dbReference type="RefSeq" id="XP_025396043.1">
    <property type="nucleotide sequence ID" value="XM_025546867.1"/>
</dbReference>
<feature type="transmembrane region" description="Helical" evidence="6">
    <location>
        <begin position="46"/>
        <end position="71"/>
    </location>
</feature>
<dbReference type="AlphaFoldDB" id="A0A317VCG6"/>
<dbReference type="InterPro" id="IPR049326">
    <property type="entry name" value="Rhodopsin_dom_fungi"/>
</dbReference>
<keyword evidence="4 6" id="KW-0472">Membrane</keyword>
<accession>A0A317VCG6</accession>
<dbReference type="STRING" id="1448321.A0A317VCG6"/>
<feature type="transmembrane region" description="Helical" evidence="6">
    <location>
        <begin position="125"/>
        <end position="147"/>
    </location>
</feature>
<dbReference type="GO" id="GO:0016020">
    <property type="term" value="C:membrane"/>
    <property type="evidence" value="ECO:0007669"/>
    <property type="project" value="UniProtKB-SubCell"/>
</dbReference>
<dbReference type="GeneID" id="37069104"/>
<sequence>MSDEHHNGFAQPFFIVTWVEFGLAVLFMGARCFAASKLVHNIAKDIYLAAATFVLGAASMAMLTVGATYGLGLSQDLLSYNDSKMSLLYGWLNQLLALVAIGLGKVTIVAFLQQIQGYHTKTRSVFLWSLAVSNLVLNCIAGVLMILQCSPARMLWEDYAKENCPYRMRIQIFGYVQGTWSAACDFILALYPVTILARVQAFSVTTRVGLCILMGCGIIAGACAIVKTVQLTVLTRIKDPSQQLGTVIVWNQTEMWVVFIVSCIPPTKVFFTHIYRRGSVHLGSVVDHIRSWEENEVHPRVPCV</sequence>
<feature type="domain" description="Rhodopsin" evidence="7">
    <location>
        <begin position="31"/>
        <end position="271"/>
    </location>
</feature>
<evidence type="ECO:0000313" key="8">
    <source>
        <dbReference type="EMBL" id="PWY70941.1"/>
    </source>
</evidence>
<keyword evidence="3 6" id="KW-1133">Transmembrane helix</keyword>
<dbReference type="EMBL" id="MSFL01000029">
    <property type="protein sequence ID" value="PWY70941.1"/>
    <property type="molecule type" value="Genomic_DNA"/>
</dbReference>
<protein>
    <recommendedName>
        <fullName evidence="7">Rhodopsin domain-containing protein</fullName>
    </recommendedName>
</protein>
<dbReference type="PANTHER" id="PTHR33048:SF165">
    <property type="entry name" value="INTEGRAL MEMBRANE PROTEIN"/>
    <property type="match status" value="1"/>
</dbReference>
<gene>
    <name evidence="8" type="ORF">BO70DRAFT_399558</name>
</gene>
<proteinExistence type="inferred from homology"/>
<feature type="transmembrane region" description="Helical" evidence="6">
    <location>
        <begin position="91"/>
        <end position="113"/>
    </location>
</feature>
<evidence type="ECO:0000256" key="3">
    <source>
        <dbReference type="ARBA" id="ARBA00022989"/>
    </source>
</evidence>
<evidence type="ECO:0000256" key="1">
    <source>
        <dbReference type="ARBA" id="ARBA00004141"/>
    </source>
</evidence>
<dbReference type="Pfam" id="PF20684">
    <property type="entry name" value="Fung_rhodopsin"/>
    <property type="match status" value="1"/>
</dbReference>
<evidence type="ECO:0000259" key="7">
    <source>
        <dbReference type="Pfam" id="PF20684"/>
    </source>
</evidence>
<keyword evidence="9" id="KW-1185">Reference proteome</keyword>
<keyword evidence="2 6" id="KW-0812">Transmembrane</keyword>
<evidence type="ECO:0000256" key="6">
    <source>
        <dbReference type="SAM" id="Phobius"/>
    </source>
</evidence>
<dbReference type="PANTHER" id="PTHR33048">
    <property type="entry name" value="PTH11-LIKE INTEGRAL MEMBRANE PROTEIN (AFU_ORTHOLOGUE AFUA_5G11245)"/>
    <property type="match status" value="1"/>
</dbReference>
<evidence type="ECO:0000313" key="9">
    <source>
        <dbReference type="Proteomes" id="UP000247233"/>
    </source>
</evidence>
<evidence type="ECO:0000256" key="4">
    <source>
        <dbReference type="ARBA" id="ARBA00023136"/>
    </source>
</evidence>
<evidence type="ECO:0000256" key="5">
    <source>
        <dbReference type="ARBA" id="ARBA00038359"/>
    </source>
</evidence>
<comment type="similarity">
    <text evidence="5">Belongs to the SAT4 family.</text>
</comment>
<dbReference type="OrthoDB" id="3934549at2759"/>
<name>A0A317VCG6_9EURO</name>
<organism evidence="8 9">
    <name type="scientific">Aspergillus heteromorphus CBS 117.55</name>
    <dbReference type="NCBI Taxonomy" id="1448321"/>
    <lineage>
        <taxon>Eukaryota</taxon>
        <taxon>Fungi</taxon>
        <taxon>Dikarya</taxon>
        <taxon>Ascomycota</taxon>
        <taxon>Pezizomycotina</taxon>
        <taxon>Eurotiomycetes</taxon>
        <taxon>Eurotiomycetidae</taxon>
        <taxon>Eurotiales</taxon>
        <taxon>Aspergillaceae</taxon>
        <taxon>Aspergillus</taxon>
        <taxon>Aspergillus subgen. Circumdati</taxon>
    </lineage>
</organism>
<dbReference type="Proteomes" id="UP000247233">
    <property type="component" value="Unassembled WGS sequence"/>
</dbReference>
<dbReference type="InterPro" id="IPR052337">
    <property type="entry name" value="SAT4-like"/>
</dbReference>
<reference evidence="8 9" key="1">
    <citation type="submission" date="2016-12" db="EMBL/GenBank/DDBJ databases">
        <title>The genomes of Aspergillus section Nigri reveals drivers in fungal speciation.</title>
        <authorList>
            <consortium name="DOE Joint Genome Institute"/>
            <person name="Vesth T.C."/>
            <person name="Nybo J."/>
            <person name="Theobald S."/>
            <person name="Brandl J."/>
            <person name="Frisvad J.C."/>
            <person name="Nielsen K.F."/>
            <person name="Lyhne E.K."/>
            <person name="Kogle M.E."/>
            <person name="Kuo A."/>
            <person name="Riley R."/>
            <person name="Clum A."/>
            <person name="Nolan M."/>
            <person name="Lipzen A."/>
            <person name="Salamov A."/>
            <person name="Henrissat B."/>
            <person name="Wiebenga A."/>
            <person name="De Vries R.P."/>
            <person name="Grigoriev I.V."/>
            <person name="Mortensen U.H."/>
            <person name="Andersen M.R."/>
            <person name="Baker S.E."/>
        </authorList>
    </citation>
    <scope>NUCLEOTIDE SEQUENCE [LARGE SCALE GENOMIC DNA]</scope>
    <source>
        <strain evidence="8 9">CBS 117.55</strain>
    </source>
</reference>